<dbReference type="Gene3D" id="3.30.860.10">
    <property type="entry name" value="30s Ribosomal Protein S19, Chain A"/>
    <property type="match status" value="1"/>
</dbReference>
<proteinExistence type="inferred from homology"/>
<comment type="similarity">
    <text evidence="2 8 9">Belongs to the universal ribosomal protein uS19 family.</text>
</comment>
<reference evidence="10" key="1">
    <citation type="journal article" date="2020" name="mSystems">
        <title>Genome- and Community-Level Interaction Insights into Carbon Utilization and Element Cycling Functions of Hydrothermarchaeota in Hydrothermal Sediment.</title>
        <authorList>
            <person name="Zhou Z."/>
            <person name="Liu Y."/>
            <person name="Xu W."/>
            <person name="Pan J."/>
            <person name="Luo Z.H."/>
            <person name="Li M."/>
        </authorList>
    </citation>
    <scope>NUCLEOTIDE SEQUENCE [LARGE SCALE GENOMIC DNA]</scope>
    <source>
        <strain evidence="10">SpSt-123</strain>
    </source>
</reference>
<dbReference type="GO" id="GO:0000028">
    <property type="term" value="P:ribosomal small subunit assembly"/>
    <property type="evidence" value="ECO:0007669"/>
    <property type="project" value="TreeGrafter"/>
</dbReference>
<dbReference type="AlphaFoldDB" id="A0A7C1E2V9"/>
<dbReference type="NCBIfam" id="NF003121">
    <property type="entry name" value="PRK04038.1"/>
    <property type="match status" value="1"/>
</dbReference>
<comment type="caution">
    <text evidence="10">The sequence shown here is derived from an EMBL/GenBank/DDBJ whole genome shotgun (WGS) entry which is preliminary data.</text>
</comment>
<evidence type="ECO:0000313" key="10">
    <source>
        <dbReference type="EMBL" id="HDS10822.1"/>
    </source>
</evidence>
<dbReference type="Pfam" id="PF00203">
    <property type="entry name" value="Ribosomal_S19"/>
    <property type="match status" value="1"/>
</dbReference>
<evidence type="ECO:0000256" key="8">
    <source>
        <dbReference type="HAMAP-Rule" id="MF_00531"/>
    </source>
</evidence>
<protein>
    <recommendedName>
        <fullName evidence="7 8">Small ribosomal subunit protein uS19</fullName>
    </recommendedName>
</protein>
<gene>
    <name evidence="8" type="primary">rps19p</name>
    <name evidence="10" type="ORF">ENO04_04325</name>
</gene>
<dbReference type="PRINTS" id="PR00975">
    <property type="entry name" value="RIBOSOMALS19"/>
</dbReference>
<dbReference type="FunFam" id="3.30.860.10:FF:000002">
    <property type="entry name" value="40S ribosomal protein S15"/>
    <property type="match status" value="1"/>
</dbReference>
<keyword evidence="4 8" id="KW-0694">RNA-binding</keyword>
<evidence type="ECO:0000256" key="1">
    <source>
        <dbReference type="ARBA" id="ARBA00003239"/>
    </source>
</evidence>
<dbReference type="GO" id="GO:0003735">
    <property type="term" value="F:structural constituent of ribosome"/>
    <property type="evidence" value="ECO:0007669"/>
    <property type="project" value="UniProtKB-UniRule"/>
</dbReference>
<organism evidence="10">
    <name type="scientific">Fervidicoccus fontis</name>
    <dbReference type="NCBI Taxonomy" id="683846"/>
    <lineage>
        <taxon>Archaea</taxon>
        <taxon>Thermoproteota</taxon>
        <taxon>Thermoprotei</taxon>
        <taxon>Fervidicoccales</taxon>
        <taxon>Fervidicoccaceae</taxon>
        <taxon>Fervidicoccus</taxon>
    </lineage>
</organism>
<evidence type="ECO:0000256" key="3">
    <source>
        <dbReference type="ARBA" id="ARBA00022730"/>
    </source>
</evidence>
<dbReference type="HAMAP" id="MF_00531">
    <property type="entry name" value="Ribosomal_uS19"/>
    <property type="match status" value="1"/>
</dbReference>
<dbReference type="PANTHER" id="PTHR11880">
    <property type="entry name" value="RIBOSOMAL PROTEIN S19P FAMILY MEMBER"/>
    <property type="match status" value="1"/>
</dbReference>
<keyword evidence="3 8" id="KW-0699">rRNA-binding</keyword>
<evidence type="ECO:0000256" key="2">
    <source>
        <dbReference type="ARBA" id="ARBA00007345"/>
    </source>
</evidence>
<keyword evidence="5 8" id="KW-0689">Ribosomal protein</keyword>
<evidence type="ECO:0000256" key="9">
    <source>
        <dbReference type="RuleBase" id="RU003485"/>
    </source>
</evidence>
<dbReference type="EMBL" id="DSDY01000134">
    <property type="protein sequence ID" value="HDS10822.1"/>
    <property type="molecule type" value="Genomic_DNA"/>
</dbReference>
<evidence type="ECO:0000256" key="7">
    <source>
        <dbReference type="ARBA" id="ARBA00035163"/>
    </source>
</evidence>
<name>A0A7C1E2V9_9CREN</name>
<dbReference type="InterPro" id="IPR020934">
    <property type="entry name" value="Ribosomal_uS19_CS"/>
</dbReference>
<dbReference type="PROSITE" id="PS00323">
    <property type="entry name" value="RIBOSOMAL_S19"/>
    <property type="match status" value="1"/>
</dbReference>
<comment type="function">
    <text evidence="1 8">Protein S19 forms a complex with S13 that binds strongly to the 16S ribosomal RNA.</text>
</comment>
<dbReference type="InterPro" id="IPR002222">
    <property type="entry name" value="Ribosomal_uS19"/>
</dbReference>
<keyword evidence="6 8" id="KW-0687">Ribonucleoprotein</keyword>
<evidence type="ECO:0000256" key="5">
    <source>
        <dbReference type="ARBA" id="ARBA00022980"/>
    </source>
</evidence>
<evidence type="ECO:0000256" key="6">
    <source>
        <dbReference type="ARBA" id="ARBA00023274"/>
    </source>
</evidence>
<dbReference type="GO" id="GO:0019843">
    <property type="term" value="F:rRNA binding"/>
    <property type="evidence" value="ECO:0007669"/>
    <property type="project" value="UniProtKB-UniRule"/>
</dbReference>
<dbReference type="PANTHER" id="PTHR11880:SF2">
    <property type="entry name" value="SMALL RIBOSOMAL SUBUNIT PROTEIN US19"/>
    <property type="match status" value="1"/>
</dbReference>
<dbReference type="InterPro" id="IPR023575">
    <property type="entry name" value="Ribosomal_uS19_SF"/>
</dbReference>
<dbReference type="SUPFAM" id="SSF54570">
    <property type="entry name" value="Ribosomal protein S19"/>
    <property type="match status" value="1"/>
</dbReference>
<sequence>MEEIPVEWRKFKYRGKSIEELLDISMDELAELLPARQRRSLRRGFTPEQVKLLKKIREAKKKGKKVIKTHVRDMIILPEMFGLTIAVYNGKEFIPVRITPEMIGKRLGEFSPTTKTVKHGEPGLKATRSSMFVAMK</sequence>
<accession>A0A7C1E2V9</accession>
<dbReference type="GO" id="GO:0022627">
    <property type="term" value="C:cytosolic small ribosomal subunit"/>
    <property type="evidence" value="ECO:0007669"/>
    <property type="project" value="UniProtKB-UniRule"/>
</dbReference>
<dbReference type="InterPro" id="IPR005713">
    <property type="entry name" value="Ribosomal_uS19_euk/arc"/>
</dbReference>
<evidence type="ECO:0000256" key="4">
    <source>
        <dbReference type="ARBA" id="ARBA00022884"/>
    </source>
</evidence>
<dbReference type="PIRSF" id="PIRSF002144">
    <property type="entry name" value="Ribosomal_S19"/>
    <property type="match status" value="1"/>
</dbReference>
<dbReference type="GO" id="GO:0006412">
    <property type="term" value="P:translation"/>
    <property type="evidence" value="ECO:0007669"/>
    <property type="project" value="UniProtKB-UniRule"/>
</dbReference>
<dbReference type="NCBIfam" id="TIGR01025">
    <property type="entry name" value="uS19_arch"/>
    <property type="match status" value="1"/>
</dbReference>